<comment type="subunit">
    <text evidence="5 6">The basal body constitutes a major portion of the flagellar organelle and consists of four rings (L,P,S, and M) mounted on a central rod. The rod consists of about 26 subunits of FlgG in the distal portion, and FlgB, FlgC and FlgF are thought to build up the proximal portion of the rod with about 6 subunits each.</text>
</comment>
<evidence type="ECO:0000256" key="5">
    <source>
        <dbReference type="ARBA" id="ARBA00025933"/>
    </source>
</evidence>
<keyword evidence="10" id="KW-1185">Reference proteome</keyword>
<evidence type="ECO:0000256" key="1">
    <source>
        <dbReference type="ARBA" id="ARBA00004117"/>
    </source>
</evidence>
<evidence type="ECO:0000313" key="9">
    <source>
        <dbReference type="EMBL" id="VTQ87656.1"/>
    </source>
</evidence>
<dbReference type="InterPro" id="IPR006299">
    <property type="entry name" value="FlgC"/>
</dbReference>
<keyword evidence="9" id="KW-0282">Flagellum</keyword>
<dbReference type="AlphaFoldDB" id="A0A4U9R998"/>
<sequence length="143" mass="15847">MKAFSNMRISSSGLSAERLRMDTISSNIVNHRTTRGSNGKPYVRKVALFEENLRNEIDRETGVKNKKLMGIKSVGVEEDPSPLRKVYEPSHPDADDNGYVTMPNVNILNEVADLISASRAYEANITAINAEKGILLKSIEIGR</sequence>
<dbReference type="GO" id="GO:0030694">
    <property type="term" value="C:bacterial-type flagellum basal body, rod"/>
    <property type="evidence" value="ECO:0007669"/>
    <property type="project" value="UniProtKB-UniRule"/>
</dbReference>
<accession>A0A4U9R998</accession>
<dbReference type="EMBL" id="LR590481">
    <property type="protein sequence ID" value="VTQ87656.1"/>
    <property type="molecule type" value="Genomic_DNA"/>
</dbReference>
<evidence type="ECO:0000256" key="2">
    <source>
        <dbReference type="ARBA" id="ARBA00009677"/>
    </source>
</evidence>
<feature type="domain" description="Flagellar basal body rod protein N-terminal" evidence="7">
    <location>
        <begin position="7"/>
        <end position="31"/>
    </location>
</feature>
<keyword evidence="9" id="KW-0969">Cilium</keyword>
<proteinExistence type="inferred from homology"/>
<keyword evidence="4 6" id="KW-0975">Bacterial flagellum</keyword>
<organism evidence="9 10">
    <name type="scientific">Hathewaya histolytica</name>
    <name type="common">Clostridium histolyticum</name>
    <dbReference type="NCBI Taxonomy" id="1498"/>
    <lineage>
        <taxon>Bacteria</taxon>
        <taxon>Bacillati</taxon>
        <taxon>Bacillota</taxon>
        <taxon>Clostridia</taxon>
        <taxon>Eubacteriales</taxon>
        <taxon>Clostridiaceae</taxon>
        <taxon>Hathewaya</taxon>
    </lineage>
</organism>
<keyword evidence="9" id="KW-0966">Cell projection</keyword>
<evidence type="ECO:0000256" key="3">
    <source>
        <dbReference type="ARBA" id="ARBA00017941"/>
    </source>
</evidence>
<dbReference type="NCBIfam" id="TIGR01395">
    <property type="entry name" value="FlgC"/>
    <property type="match status" value="1"/>
</dbReference>
<feature type="domain" description="Flagellar basal-body/hook protein C-terminal" evidence="8">
    <location>
        <begin position="97"/>
        <end position="137"/>
    </location>
</feature>
<dbReference type="Pfam" id="PF06429">
    <property type="entry name" value="Flg_bbr_C"/>
    <property type="match status" value="1"/>
</dbReference>
<dbReference type="InterPro" id="IPR010930">
    <property type="entry name" value="Flg_bb/hook_C_dom"/>
</dbReference>
<dbReference type="OrthoDB" id="9794148at2"/>
<comment type="subcellular location">
    <subcellularLocation>
        <location evidence="1 6">Bacterial flagellum basal body</location>
    </subcellularLocation>
</comment>
<name>A0A4U9R998_HATHI</name>
<evidence type="ECO:0000259" key="8">
    <source>
        <dbReference type="Pfam" id="PF06429"/>
    </source>
</evidence>
<evidence type="ECO:0000259" key="7">
    <source>
        <dbReference type="Pfam" id="PF00460"/>
    </source>
</evidence>
<protein>
    <recommendedName>
        <fullName evidence="3 6">Flagellar basal-body rod protein FlgC</fullName>
    </recommendedName>
</protein>
<gene>
    <name evidence="9" type="primary">flgC</name>
    <name evidence="9" type="ORF">NCTC503_01115</name>
</gene>
<reference evidence="9 10" key="1">
    <citation type="submission" date="2019-05" db="EMBL/GenBank/DDBJ databases">
        <authorList>
            <consortium name="Pathogen Informatics"/>
        </authorList>
    </citation>
    <scope>NUCLEOTIDE SEQUENCE [LARGE SCALE GENOMIC DNA]</scope>
    <source>
        <strain evidence="9 10">NCTC503</strain>
    </source>
</reference>
<evidence type="ECO:0000256" key="4">
    <source>
        <dbReference type="ARBA" id="ARBA00023143"/>
    </source>
</evidence>
<dbReference type="InterPro" id="IPR001444">
    <property type="entry name" value="Flag_bb_rod_N"/>
</dbReference>
<comment type="similarity">
    <text evidence="2">Belongs to the flagella basal body rod proteins family.</text>
</comment>
<evidence type="ECO:0000313" key="10">
    <source>
        <dbReference type="Proteomes" id="UP000308489"/>
    </source>
</evidence>
<dbReference type="RefSeq" id="WP_138209807.1">
    <property type="nucleotide sequence ID" value="NZ_CBCRUQ010000004.1"/>
</dbReference>
<dbReference type="Pfam" id="PF00460">
    <property type="entry name" value="Flg_bb_rod"/>
    <property type="match status" value="1"/>
</dbReference>
<dbReference type="PANTHER" id="PTHR30435:SF2">
    <property type="entry name" value="FLAGELLAR BASAL-BODY ROD PROTEIN FLGC"/>
    <property type="match status" value="1"/>
</dbReference>
<dbReference type="PANTHER" id="PTHR30435">
    <property type="entry name" value="FLAGELLAR PROTEIN"/>
    <property type="match status" value="1"/>
</dbReference>
<evidence type="ECO:0000256" key="6">
    <source>
        <dbReference type="RuleBase" id="RU362062"/>
    </source>
</evidence>
<dbReference type="KEGG" id="hhw:NCTC503_01115"/>
<dbReference type="GO" id="GO:0071978">
    <property type="term" value="P:bacterial-type flagellum-dependent swarming motility"/>
    <property type="evidence" value="ECO:0007669"/>
    <property type="project" value="TreeGrafter"/>
</dbReference>
<dbReference type="Proteomes" id="UP000308489">
    <property type="component" value="Chromosome 1"/>
</dbReference>